<feature type="region of interest" description="Disordered" evidence="4">
    <location>
        <begin position="323"/>
        <end position="356"/>
    </location>
</feature>
<dbReference type="InterPro" id="IPR010998">
    <property type="entry name" value="Integrase_recombinase_N"/>
</dbReference>
<evidence type="ECO:0000256" key="4">
    <source>
        <dbReference type="SAM" id="MobiDB-lite"/>
    </source>
</evidence>
<gene>
    <name evidence="7" type="ORF">EGD98_13705</name>
</gene>
<feature type="compositionally biased region" description="Basic and acidic residues" evidence="4">
    <location>
        <begin position="323"/>
        <end position="346"/>
    </location>
</feature>
<dbReference type="InterPro" id="IPR011010">
    <property type="entry name" value="DNA_brk_join_enz"/>
</dbReference>
<feature type="domain" description="Core-binding (CB)" evidence="6">
    <location>
        <begin position="12"/>
        <end position="95"/>
    </location>
</feature>
<dbReference type="Proteomes" id="UP000783863">
    <property type="component" value="Unassembled WGS sequence"/>
</dbReference>
<protein>
    <submittedName>
        <fullName evidence="7">Site-specific integrase</fullName>
    </submittedName>
</protein>
<keyword evidence="1 3" id="KW-0238">DNA-binding</keyword>
<dbReference type="Gene3D" id="1.10.150.130">
    <property type="match status" value="1"/>
</dbReference>
<dbReference type="InterPro" id="IPR044068">
    <property type="entry name" value="CB"/>
</dbReference>
<dbReference type="GO" id="GO:0003677">
    <property type="term" value="F:DNA binding"/>
    <property type="evidence" value="ECO:0007669"/>
    <property type="project" value="UniProtKB-UniRule"/>
</dbReference>
<dbReference type="RefSeq" id="WP_220588930.1">
    <property type="nucleotide sequence ID" value="NZ_RKLQ01000002.1"/>
</dbReference>
<keyword evidence="8" id="KW-1185">Reference proteome</keyword>
<dbReference type="PROSITE" id="PS51898">
    <property type="entry name" value="TYR_RECOMBINASE"/>
    <property type="match status" value="1"/>
</dbReference>
<comment type="caution">
    <text evidence="7">The sequence shown here is derived from an EMBL/GenBank/DDBJ whole genome shotgun (WGS) entry which is preliminary data.</text>
</comment>
<accession>A0A8J7YFV1</accession>
<dbReference type="EMBL" id="RKLQ01000002">
    <property type="protein sequence ID" value="MBX0304727.1"/>
    <property type="molecule type" value="Genomic_DNA"/>
</dbReference>
<dbReference type="GO" id="GO:0006310">
    <property type="term" value="P:DNA recombination"/>
    <property type="evidence" value="ECO:0007669"/>
    <property type="project" value="UniProtKB-KW"/>
</dbReference>
<dbReference type="PROSITE" id="PS51900">
    <property type="entry name" value="CB"/>
    <property type="match status" value="1"/>
</dbReference>
<proteinExistence type="predicted"/>
<name>A0A8J7YFV1_9EURY</name>
<keyword evidence="2" id="KW-0233">DNA recombination</keyword>
<evidence type="ECO:0000256" key="3">
    <source>
        <dbReference type="PROSITE-ProRule" id="PRU01248"/>
    </source>
</evidence>
<evidence type="ECO:0000256" key="1">
    <source>
        <dbReference type="ARBA" id="ARBA00023125"/>
    </source>
</evidence>
<evidence type="ECO:0000313" key="8">
    <source>
        <dbReference type="Proteomes" id="UP000783863"/>
    </source>
</evidence>
<dbReference type="GO" id="GO:0015074">
    <property type="term" value="P:DNA integration"/>
    <property type="evidence" value="ECO:0007669"/>
    <property type="project" value="InterPro"/>
</dbReference>
<dbReference type="Gene3D" id="1.10.443.10">
    <property type="entry name" value="Intergrase catalytic core"/>
    <property type="match status" value="1"/>
</dbReference>
<dbReference type="InterPro" id="IPR013762">
    <property type="entry name" value="Integrase-like_cat_sf"/>
</dbReference>
<evidence type="ECO:0000256" key="2">
    <source>
        <dbReference type="ARBA" id="ARBA00023172"/>
    </source>
</evidence>
<reference evidence="7" key="1">
    <citation type="submission" date="2021-06" db="EMBL/GenBank/DDBJ databases">
        <title>Halomicroarcula sp. F24A a new haloarchaeum isolated from saline soil.</title>
        <authorList>
            <person name="Duran-Viseras A."/>
            <person name="Sanchez-Porro C."/>
            <person name="Ventosa A."/>
        </authorList>
    </citation>
    <scope>NUCLEOTIDE SEQUENCE</scope>
    <source>
        <strain evidence="7">F24A</strain>
    </source>
</reference>
<dbReference type="AlphaFoldDB" id="A0A8J7YFV1"/>
<sequence length="356" mass="41116">MSGRRRPDPEDLSPGDAVERYLRRRRSDATKESVEGWSYRLKLFVEWCESVGIETVGQLRRYDLDEYYEYRSADIKAVTLEGEMWTLRVFTEFLEDIGAVEDGLAESVRIPDLDPGDRSSDTKLSVDAARSLLSHYRNSESDYGTRQHAFLELAWFTGARQGSIRGLDVRDAHLDGSPYVMFRHRPDTGTPLKNKLEGERPVALPEPVGDVLRTYIANYRYDSRDEHGRQPLIASARGRPTSNTIRIWCYLATLPCSYGYCPHDKEIEACEWTARDQASKCPSSRAPHHIRTGTITWLLNLGWPPQDVAERVNATRKTIEQHYDKATPEQRRERLRERMEDRRRSLVESLDFDTDD</sequence>
<dbReference type="InterPro" id="IPR002104">
    <property type="entry name" value="Integrase_catalytic"/>
</dbReference>
<dbReference type="SUPFAM" id="SSF56349">
    <property type="entry name" value="DNA breaking-rejoining enzymes"/>
    <property type="match status" value="1"/>
</dbReference>
<feature type="domain" description="Tyr recombinase" evidence="5">
    <location>
        <begin position="119"/>
        <end position="336"/>
    </location>
</feature>
<evidence type="ECO:0000313" key="7">
    <source>
        <dbReference type="EMBL" id="MBX0304727.1"/>
    </source>
</evidence>
<organism evidence="7 8">
    <name type="scientific">Haloarcula salinisoli</name>
    <dbReference type="NCBI Taxonomy" id="2487746"/>
    <lineage>
        <taxon>Archaea</taxon>
        <taxon>Methanobacteriati</taxon>
        <taxon>Methanobacteriota</taxon>
        <taxon>Stenosarchaea group</taxon>
        <taxon>Halobacteria</taxon>
        <taxon>Halobacteriales</taxon>
        <taxon>Haloarculaceae</taxon>
        <taxon>Haloarcula</taxon>
    </lineage>
</organism>
<evidence type="ECO:0000259" key="6">
    <source>
        <dbReference type="PROSITE" id="PS51900"/>
    </source>
</evidence>
<evidence type="ECO:0000259" key="5">
    <source>
        <dbReference type="PROSITE" id="PS51898"/>
    </source>
</evidence>